<dbReference type="Pfam" id="PF00264">
    <property type="entry name" value="Tyrosinase"/>
    <property type="match status" value="1"/>
</dbReference>
<dbReference type="Proteomes" id="UP000252038">
    <property type="component" value="Chromosome"/>
</dbReference>
<dbReference type="PANTHER" id="PTHR11474:SF76">
    <property type="entry name" value="SHKT DOMAIN-CONTAINING PROTEIN"/>
    <property type="match status" value="1"/>
</dbReference>
<evidence type="ECO:0000313" key="10">
    <source>
        <dbReference type="Proteomes" id="UP000252038"/>
    </source>
</evidence>
<evidence type="ECO:0000256" key="1">
    <source>
        <dbReference type="ARBA" id="ARBA00001973"/>
    </source>
</evidence>
<accession>A0A344UFC4</accession>
<feature type="region of interest" description="Disordered" evidence="6">
    <location>
        <begin position="1"/>
        <end position="22"/>
    </location>
</feature>
<evidence type="ECO:0000259" key="8">
    <source>
        <dbReference type="PROSITE" id="PS00498"/>
    </source>
</evidence>
<keyword evidence="5" id="KW-0186">Copper</keyword>
<gene>
    <name evidence="9" type="ORF">DK843_06460</name>
</gene>
<dbReference type="PROSITE" id="PS00497">
    <property type="entry name" value="TYROSINASE_1"/>
    <property type="match status" value="1"/>
</dbReference>
<dbReference type="PROSITE" id="PS00498">
    <property type="entry name" value="TYROSINASE_2"/>
    <property type="match status" value="1"/>
</dbReference>
<dbReference type="KEGG" id="chrb:DK843_06460"/>
<comment type="cofactor">
    <cofactor evidence="1">
        <name>Cu(2+)</name>
        <dbReference type="ChEBI" id="CHEBI:29036"/>
    </cofactor>
</comment>
<sequence>MAALVRRAWRRKPPFPPGGPLRNRAVRLQARRDALSGAADMTTPRLRKDVFKLDAGDQTLQWYAKAIHDMQQRPISDTSSWRYQASIHGTLQNPSSLTSDQRQAWAQCQHATWFFLPWHRAYLGIFEDIVAATVAKLGGPGDWALPYWNYSEANARALPPAFTAQAFAGLPGQNPLRVERDQGNDGKPFLDNKAVSLNCLKRKIFGGHLTTAGDSGFGGPVRGPNHMGDSDQGQLEMVPHDMVHSDIGGLMGDPDTAALDPIFWLHHANIDRLWEVWRKMGNANPTDPKWLSATRFFFHDASGRAVTFAPQDVVDTATGPWRYQYDNLANPLGNVR</sequence>
<evidence type="ECO:0000256" key="2">
    <source>
        <dbReference type="ARBA" id="ARBA00009928"/>
    </source>
</evidence>
<evidence type="ECO:0000256" key="6">
    <source>
        <dbReference type="SAM" id="MobiDB-lite"/>
    </source>
</evidence>
<evidence type="ECO:0000259" key="7">
    <source>
        <dbReference type="PROSITE" id="PS00497"/>
    </source>
</evidence>
<evidence type="ECO:0000256" key="3">
    <source>
        <dbReference type="ARBA" id="ARBA00022723"/>
    </source>
</evidence>
<dbReference type="AlphaFoldDB" id="A0A344UFC4"/>
<keyword evidence="3" id="KW-0479">Metal-binding</keyword>
<evidence type="ECO:0000256" key="5">
    <source>
        <dbReference type="ARBA" id="ARBA00023008"/>
    </source>
</evidence>
<comment type="similarity">
    <text evidence="2">Belongs to the tyrosinase family.</text>
</comment>
<dbReference type="InterPro" id="IPR008922">
    <property type="entry name" value="Di-copper_centre_dom_sf"/>
</dbReference>
<dbReference type="EMBL" id="CP029554">
    <property type="protein sequence ID" value="AXE33972.1"/>
    <property type="molecule type" value="Genomic_DNA"/>
</dbReference>
<proteinExistence type="inferred from homology"/>
<dbReference type="Gene3D" id="1.10.1280.10">
    <property type="entry name" value="Di-copper center containing domain from catechol oxidase"/>
    <property type="match status" value="1"/>
</dbReference>
<protein>
    <recommendedName>
        <fullName evidence="7 8">Tyrosinase copper-binding domain-containing protein</fullName>
    </recommendedName>
</protein>
<evidence type="ECO:0000313" key="9">
    <source>
        <dbReference type="EMBL" id="AXE33972.1"/>
    </source>
</evidence>
<dbReference type="InterPro" id="IPR050316">
    <property type="entry name" value="Tyrosinase/Hemocyanin"/>
</dbReference>
<evidence type="ECO:0000256" key="4">
    <source>
        <dbReference type="ARBA" id="ARBA00023002"/>
    </source>
</evidence>
<feature type="domain" description="Tyrosinase copper-binding" evidence="7">
    <location>
        <begin position="110"/>
        <end position="127"/>
    </location>
</feature>
<dbReference type="SUPFAM" id="SSF48056">
    <property type="entry name" value="Di-copper centre-containing domain"/>
    <property type="match status" value="1"/>
</dbReference>
<dbReference type="InterPro" id="IPR022739">
    <property type="entry name" value="Polyphenol_oxidase_cen"/>
</dbReference>
<dbReference type="GO" id="GO:0046872">
    <property type="term" value="F:metal ion binding"/>
    <property type="evidence" value="ECO:0007669"/>
    <property type="project" value="UniProtKB-KW"/>
</dbReference>
<dbReference type="PRINTS" id="PR00092">
    <property type="entry name" value="TYROSINASE"/>
</dbReference>
<dbReference type="PANTHER" id="PTHR11474">
    <property type="entry name" value="TYROSINASE FAMILY MEMBER"/>
    <property type="match status" value="1"/>
</dbReference>
<dbReference type="GO" id="GO:0004097">
    <property type="term" value="F:catechol oxidase activity"/>
    <property type="evidence" value="ECO:0007669"/>
    <property type="project" value="InterPro"/>
</dbReference>
<reference evidence="9 10" key="1">
    <citation type="submission" date="2018-05" db="EMBL/GenBank/DDBJ databases">
        <title>Genome sequencing, assembly and analysis of the novel insecticidal bacterium, Chromobacterium phragmitis.</title>
        <authorList>
            <person name="Sparks M.E."/>
            <person name="Blackburn M.B."/>
            <person name="Gundersen-Rindal D.E."/>
        </authorList>
    </citation>
    <scope>NUCLEOTIDE SEQUENCE [LARGE SCALE GENOMIC DNA]</scope>
    <source>
        <strain evidence="9">IIBBL 274-1</strain>
    </source>
</reference>
<dbReference type="InterPro" id="IPR002227">
    <property type="entry name" value="Tyrosinase_Cu-bd"/>
</dbReference>
<dbReference type="OrthoDB" id="2874181at2"/>
<dbReference type="Pfam" id="PF12142">
    <property type="entry name" value="PPO1_DWL"/>
    <property type="match status" value="1"/>
</dbReference>
<feature type="domain" description="Tyrosinase copper-binding" evidence="8">
    <location>
        <begin position="260"/>
        <end position="271"/>
    </location>
</feature>
<name>A0A344UFC4_9NEIS</name>
<keyword evidence="4" id="KW-0560">Oxidoreductase</keyword>
<dbReference type="KEGG" id="chri:DK842_01180"/>
<organism evidence="9 10">
    <name type="scientific">Chromobacterium phragmitis</name>
    <dbReference type="NCBI Taxonomy" id="2202141"/>
    <lineage>
        <taxon>Bacteria</taxon>
        <taxon>Pseudomonadati</taxon>
        <taxon>Pseudomonadota</taxon>
        <taxon>Betaproteobacteria</taxon>
        <taxon>Neisseriales</taxon>
        <taxon>Chromobacteriaceae</taxon>
        <taxon>Chromobacterium</taxon>
    </lineage>
</organism>